<evidence type="ECO:0000256" key="1">
    <source>
        <dbReference type="SAM" id="Phobius"/>
    </source>
</evidence>
<name>A0A8A4TTJ9_SULCO</name>
<reference evidence="2" key="1">
    <citation type="submission" date="2021-03" db="EMBL/GenBank/DDBJ databases">
        <title>Acanthopleuribacteraceae sp. M133.</title>
        <authorList>
            <person name="Wang G."/>
        </authorList>
    </citation>
    <scope>NUCLEOTIDE SEQUENCE</scope>
    <source>
        <strain evidence="2">M133</strain>
    </source>
</reference>
<keyword evidence="1" id="KW-0812">Transmembrane</keyword>
<dbReference type="AlphaFoldDB" id="A0A8A4TTJ9"/>
<dbReference type="EMBL" id="CP071793">
    <property type="protein sequence ID" value="QTD49865.1"/>
    <property type="molecule type" value="Genomic_DNA"/>
</dbReference>
<proteinExistence type="predicted"/>
<dbReference type="Proteomes" id="UP000663929">
    <property type="component" value="Chromosome"/>
</dbReference>
<keyword evidence="1" id="KW-1133">Transmembrane helix</keyword>
<feature type="transmembrane region" description="Helical" evidence="1">
    <location>
        <begin position="71"/>
        <end position="93"/>
    </location>
</feature>
<organism evidence="2 3">
    <name type="scientific">Sulfidibacter corallicola</name>
    <dbReference type="NCBI Taxonomy" id="2818388"/>
    <lineage>
        <taxon>Bacteria</taxon>
        <taxon>Pseudomonadati</taxon>
        <taxon>Acidobacteriota</taxon>
        <taxon>Holophagae</taxon>
        <taxon>Acanthopleuribacterales</taxon>
        <taxon>Acanthopleuribacteraceae</taxon>
        <taxon>Sulfidibacter</taxon>
    </lineage>
</organism>
<keyword evidence="1" id="KW-0472">Membrane</keyword>
<gene>
    <name evidence="2" type="ORF">J3U87_30150</name>
</gene>
<evidence type="ECO:0000313" key="2">
    <source>
        <dbReference type="EMBL" id="QTD49865.1"/>
    </source>
</evidence>
<evidence type="ECO:0000313" key="3">
    <source>
        <dbReference type="Proteomes" id="UP000663929"/>
    </source>
</evidence>
<keyword evidence="3" id="KW-1185">Reference proteome</keyword>
<protein>
    <submittedName>
        <fullName evidence="2">Uncharacterized protein</fullName>
    </submittedName>
</protein>
<dbReference type="RefSeq" id="WP_237379497.1">
    <property type="nucleotide sequence ID" value="NZ_CP071793.1"/>
</dbReference>
<sequence>MPGPSYCWALLFVGLWLGNRVLDANGDVFGFIVFDLLRLVPVLVVQHSANMINQHEVPDHPANRRFTWQNWIWMGLGLLLWAMILGGTIIQLMQ</sequence>
<accession>A0A8A4TTJ9</accession>
<dbReference type="KEGG" id="scor:J3U87_30150"/>